<dbReference type="RefSeq" id="WP_253670430.1">
    <property type="nucleotide sequence ID" value="NZ_JAMTCP010000017.1"/>
</dbReference>
<dbReference type="InterPro" id="IPR036291">
    <property type="entry name" value="NAD(P)-bd_dom_sf"/>
</dbReference>
<dbReference type="Gene3D" id="3.40.50.720">
    <property type="entry name" value="NAD(P)-binding Rossmann-like Domain"/>
    <property type="match status" value="1"/>
</dbReference>
<dbReference type="PANTHER" id="PTHR14239">
    <property type="entry name" value="DUDULIN-RELATED"/>
    <property type="match status" value="1"/>
</dbReference>
<evidence type="ECO:0000256" key="1">
    <source>
        <dbReference type="ARBA" id="ARBA00023002"/>
    </source>
</evidence>
<dbReference type="InterPro" id="IPR051267">
    <property type="entry name" value="STEAP_metalloreductase"/>
</dbReference>
<feature type="domain" description="Pyrroline-5-carboxylate reductase catalytic N-terminal" evidence="2">
    <location>
        <begin position="4"/>
        <end position="91"/>
    </location>
</feature>
<organism evidence="3 4">
    <name type="scientific">Streptoalloteichus tenebrarius (strain ATCC 17920 / DSM 40477 / JCM 4838 / CBS 697.72 / NBRC 16177 / NCIMB 11028 / NRRL B-12390 / A12253. 1 / ISP 5477)</name>
    <name type="common">Streptomyces tenebrarius</name>
    <dbReference type="NCBI Taxonomy" id="1933"/>
    <lineage>
        <taxon>Bacteria</taxon>
        <taxon>Bacillati</taxon>
        <taxon>Actinomycetota</taxon>
        <taxon>Actinomycetes</taxon>
        <taxon>Pseudonocardiales</taxon>
        <taxon>Pseudonocardiaceae</taxon>
        <taxon>Streptoalloteichus</taxon>
    </lineage>
</organism>
<evidence type="ECO:0000313" key="4">
    <source>
        <dbReference type="Proteomes" id="UP001205311"/>
    </source>
</evidence>
<name>A0ABT1HVJ5_STRSD</name>
<evidence type="ECO:0000259" key="2">
    <source>
        <dbReference type="Pfam" id="PF03807"/>
    </source>
</evidence>
<comment type="caution">
    <text evidence="3">The sequence shown here is derived from an EMBL/GenBank/DDBJ whole genome shotgun (WGS) entry which is preliminary data.</text>
</comment>
<dbReference type="Proteomes" id="UP001205311">
    <property type="component" value="Unassembled WGS sequence"/>
</dbReference>
<sequence length="213" mass="23269">MSERIAVLGSGRMGDALVAGLAPHHTVLWGSREPERIAARAGELGATPVDHARALDADIVFSALWHRDELPFARRHRAALAGNILVSMANPYNEDYTDFTTPPDSSAAEALAAAAPESVVVGAFKNTFWGVFAKPEFPEGLSDVLVTGDDDDARRRVMAALAPMPFRFLDAGPLSRNRTIERMTLLARELSVRYGHHPYVSWRLLGKPEPEES</sequence>
<dbReference type="SUPFAM" id="SSF51735">
    <property type="entry name" value="NAD(P)-binding Rossmann-fold domains"/>
    <property type="match status" value="1"/>
</dbReference>
<accession>A0ABT1HVJ5</accession>
<reference evidence="3 4" key="1">
    <citation type="submission" date="2022-06" db="EMBL/GenBank/DDBJ databases">
        <title>Genomic Encyclopedia of Archaeal and Bacterial Type Strains, Phase II (KMG-II): from individual species to whole genera.</title>
        <authorList>
            <person name="Goeker M."/>
        </authorList>
    </citation>
    <scope>NUCLEOTIDE SEQUENCE [LARGE SCALE GENOMIC DNA]</scope>
    <source>
        <strain evidence="3 4">DSM 40477</strain>
    </source>
</reference>
<dbReference type="Pfam" id="PF03807">
    <property type="entry name" value="F420_oxidored"/>
    <property type="match status" value="1"/>
</dbReference>
<keyword evidence="1" id="KW-0560">Oxidoreductase</keyword>
<gene>
    <name evidence="3" type="ORF">LX15_003249</name>
</gene>
<proteinExistence type="predicted"/>
<dbReference type="EMBL" id="JAMTCP010000017">
    <property type="protein sequence ID" value="MCP2259544.1"/>
    <property type="molecule type" value="Genomic_DNA"/>
</dbReference>
<evidence type="ECO:0000313" key="3">
    <source>
        <dbReference type="EMBL" id="MCP2259544.1"/>
    </source>
</evidence>
<keyword evidence="4" id="KW-1185">Reference proteome</keyword>
<dbReference type="InterPro" id="IPR028939">
    <property type="entry name" value="P5C_Rdtase_cat_N"/>
</dbReference>
<protein>
    <recommendedName>
        <fullName evidence="2">Pyrroline-5-carboxylate reductase catalytic N-terminal domain-containing protein</fullName>
    </recommendedName>
</protein>